<organism evidence="1 2">
    <name type="scientific">Rohdeia mirabilis</name>
    <dbReference type="NCBI Taxonomy" id="2528008"/>
    <lineage>
        <taxon>Bacteria</taxon>
        <taxon>Pseudomonadati</taxon>
        <taxon>Planctomycetota</taxon>
        <taxon>Planctomycetia</taxon>
        <taxon>Planctomycetia incertae sedis</taxon>
        <taxon>Rohdeia</taxon>
    </lineage>
</organism>
<gene>
    <name evidence="1" type="primary">kdkA</name>
    <name evidence="1" type="ORF">Pla163_17070</name>
</gene>
<dbReference type="GO" id="GO:0016301">
    <property type="term" value="F:kinase activity"/>
    <property type="evidence" value="ECO:0007669"/>
    <property type="project" value="UniProtKB-KW"/>
</dbReference>
<dbReference type="SUPFAM" id="SSF56112">
    <property type="entry name" value="Protein kinase-like (PK-like)"/>
    <property type="match status" value="1"/>
</dbReference>
<dbReference type="Pfam" id="PF06293">
    <property type="entry name" value="Kdo"/>
    <property type="match status" value="1"/>
</dbReference>
<evidence type="ECO:0000313" key="1">
    <source>
        <dbReference type="EMBL" id="QDU84596.1"/>
    </source>
</evidence>
<proteinExistence type="predicted"/>
<sequence>MSERVGELPSGYELEGDPTRGWCAVRTDVAERLRGAGFGLGSDGRVRDTDLSGRGQLVELEIDQLAEPEAALGAGELPLVPLLRRHRRGGLAARLGLDRFKDPARPFDELRLSERLRALGIATPTVLAARATRRGHGFDLALVTARVHGAVDLAEAWNTVDDAARHGLTRAAGHFVRTLFEVGLDHRDLHPKNLLVKTRDAGAQLWIVDLDRCALRPHLPEPRRQAALARFLRWCLRRPAAMPITRTDRLRFLVAARPAGDDWRSTWRALDRATRRRMLL</sequence>
<dbReference type="AlphaFoldDB" id="A0A518CZD6"/>
<keyword evidence="2" id="KW-1185">Reference proteome</keyword>
<keyword evidence="1" id="KW-0808">Transferase</keyword>
<dbReference type="Proteomes" id="UP000319342">
    <property type="component" value="Chromosome"/>
</dbReference>
<dbReference type="EC" id="2.7.1.166" evidence="1"/>
<protein>
    <submittedName>
        <fullName evidence="1">3-deoxy-D-manno-octulosonic acid kinase</fullName>
        <ecNumber evidence="1">2.7.1.166</ecNumber>
    </submittedName>
</protein>
<reference evidence="1 2" key="1">
    <citation type="submission" date="2019-02" db="EMBL/GenBank/DDBJ databases">
        <title>Deep-cultivation of Planctomycetes and their phenomic and genomic characterization uncovers novel biology.</title>
        <authorList>
            <person name="Wiegand S."/>
            <person name="Jogler M."/>
            <person name="Boedeker C."/>
            <person name="Pinto D."/>
            <person name="Vollmers J."/>
            <person name="Rivas-Marin E."/>
            <person name="Kohn T."/>
            <person name="Peeters S.H."/>
            <person name="Heuer A."/>
            <person name="Rast P."/>
            <person name="Oberbeckmann S."/>
            <person name="Bunk B."/>
            <person name="Jeske O."/>
            <person name="Meyerdierks A."/>
            <person name="Storesund J.E."/>
            <person name="Kallscheuer N."/>
            <person name="Luecker S."/>
            <person name="Lage O.M."/>
            <person name="Pohl T."/>
            <person name="Merkel B.J."/>
            <person name="Hornburger P."/>
            <person name="Mueller R.-W."/>
            <person name="Bruemmer F."/>
            <person name="Labrenz M."/>
            <person name="Spormann A.M."/>
            <person name="Op den Camp H."/>
            <person name="Overmann J."/>
            <person name="Amann R."/>
            <person name="Jetten M.S.M."/>
            <person name="Mascher T."/>
            <person name="Medema M.H."/>
            <person name="Devos D.P."/>
            <person name="Kaster A.-K."/>
            <person name="Ovreas L."/>
            <person name="Rohde M."/>
            <person name="Galperin M.Y."/>
            <person name="Jogler C."/>
        </authorList>
    </citation>
    <scope>NUCLEOTIDE SEQUENCE [LARGE SCALE GENOMIC DNA]</scope>
    <source>
        <strain evidence="1 2">Pla163</strain>
    </source>
</reference>
<evidence type="ECO:0000313" key="2">
    <source>
        <dbReference type="Proteomes" id="UP000319342"/>
    </source>
</evidence>
<dbReference type="EMBL" id="CP036290">
    <property type="protein sequence ID" value="QDU84596.1"/>
    <property type="molecule type" value="Genomic_DNA"/>
</dbReference>
<keyword evidence="1" id="KW-0418">Kinase</keyword>
<dbReference type="OrthoDB" id="255898at2"/>
<accession>A0A518CZD6</accession>
<dbReference type="InterPro" id="IPR011009">
    <property type="entry name" value="Kinase-like_dom_sf"/>
</dbReference>
<name>A0A518CZD6_9BACT</name>
<dbReference type="RefSeq" id="WP_145186431.1">
    <property type="nucleotide sequence ID" value="NZ_CP036290.1"/>
</dbReference>